<sequence>MHVDQLDVQVMQCLGLAGQFQELLPVCCSRSICRVVFKPALHAGFGAGLTGCADGRHALAFSAVHLGNQRTLFCRDRLQRVRVSLFQAVLLVIEQRDEPGNQFDFPSQDACNVGHQA</sequence>
<evidence type="ECO:0000313" key="1">
    <source>
        <dbReference type="EMBL" id="MPN38026.1"/>
    </source>
</evidence>
<dbReference type="AlphaFoldDB" id="A0A645HHG5"/>
<protein>
    <submittedName>
        <fullName evidence="1">Uncharacterized protein</fullName>
    </submittedName>
</protein>
<accession>A0A645HHG5</accession>
<comment type="caution">
    <text evidence="1">The sequence shown here is derived from an EMBL/GenBank/DDBJ whole genome shotgun (WGS) entry which is preliminary data.</text>
</comment>
<organism evidence="1">
    <name type="scientific">bioreactor metagenome</name>
    <dbReference type="NCBI Taxonomy" id="1076179"/>
    <lineage>
        <taxon>unclassified sequences</taxon>
        <taxon>metagenomes</taxon>
        <taxon>ecological metagenomes</taxon>
    </lineage>
</organism>
<reference evidence="1" key="1">
    <citation type="submission" date="2019-08" db="EMBL/GenBank/DDBJ databases">
        <authorList>
            <person name="Kucharzyk K."/>
            <person name="Murdoch R.W."/>
            <person name="Higgins S."/>
            <person name="Loffler F."/>
        </authorList>
    </citation>
    <scope>NUCLEOTIDE SEQUENCE</scope>
</reference>
<gene>
    <name evidence="1" type="ORF">SDC9_185549</name>
</gene>
<proteinExistence type="predicted"/>
<name>A0A645HHG5_9ZZZZ</name>
<dbReference type="EMBL" id="VSSQ01093010">
    <property type="protein sequence ID" value="MPN38026.1"/>
    <property type="molecule type" value="Genomic_DNA"/>
</dbReference>